<proteinExistence type="inferred from homology"/>
<reference evidence="10" key="1">
    <citation type="journal article" date="2019" name="Int. J. Syst. Evol. Microbiol.">
        <title>The Global Catalogue of Microorganisms (GCM) 10K type strain sequencing project: providing services to taxonomists for standard genome sequencing and annotation.</title>
        <authorList>
            <consortium name="The Broad Institute Genomics Platform"/>
            <consortium name="The Broad Institute Genome Sequencing Center for Infectious Disease"/>
            <person name="Wu L."/>
            <person name="Ma J."/>
        </authorList>
    </citation>
    <scope>NUCLEOTIDE SEQUENCE [LARGE SCALE GENOMIC DNA]</scope>
    <source>
        <strain evidence="10">CECT 7698</strain>
    </source>
</reference>
<evidence type="ECO:0000313" key="10">
    <source>
        <dbReference type="Proteomes" id="UP001595579"/>
    </source>
</evidence>
<evidence type="ECO:0000256" key="8">
    <source>
        <dbReference type="PROSITE-ProRule" id="PRU10144"/>
    </source>
</evidence>
<organism evidence="9 10">
    <name type="scientific">Litchfieldella rifensis</name>
    <dbReference type="NCBI Taxonomy" id="762643"/>
    <lineage>
        <taxon>Bacteria</taxon>
        <taxon>Pseudomonadati</taxon>
        <taxon>Pseudomonadota</taxon>
        <taxon>Gammaproteobacteria</taxon>
        <taxon>Oceanospirillales</taxon>
        <taxon>Halomonadaceae</taxon>
        <taxon>Litchfieldella</taxon>
    </lineage>
</organism>
<gene>
    <name evidence="9" type="ORF">ACFOEV_14260</name>
</gene>
<keyword evidence="10" id="KW-1185">Reference proteome</keyword>
<evidence type="ECO:0000256" key="3">
    <source>
        <dbReference type="ARBA" id="ARBA00022452"/>
    </source>
</evidence>
<evidence type="ECO:0000256" key="2">
    <source>
        <dbReference type="ARBA" id="ARBA00022448"/>
    </source>
</evidence>
<evidence type="ECO:0000256" key="5">
    <source>
        <dbReference type="ARBA" id="ARBA00023136"/>
    </source>
</evidence>
<protein>
    <recommendedName>
        <fullName evidence="11">TonB-dependent receptor-like beta-barrel domain-containing protein</fullName>
    </recommendedName>
</protein>
<comment type="subcellular location">
    <subcellularLocation>
        <location evidence="1 7">Cell outer membrane</location>
        <topology evidence="1 7">Multi-pass membrane protein</topology>
    </subcellularLocation>
</comment>
<accession>A0ABV7LQG1</accession>
<dbReference type="PROSITE" id="PS01156">
    <property type="entry name" value="TONB_DEPENDENT_REC_2"/>
    <property type="match status" value="1"/>
</dbReference>
<keyword evidence="6 7" id="KW-0998">Cell outer membrane</keyword>
<comment type="similarity">
    <text evidence="7">Belongs to the TonB-dependent receptor family.</text>
</comment>
<evidence type="ECO:0000313" key="9">
    <source>
        <dbReference type="EMBL" id="MFC3284762.1"/>
    </source>
</evidence>
<keyword evidence="5 7" id="KW-0472">Membrane</keyword>
<dbReference type="Gene3D" id="2.40.170.20">
    <property type="entry name" value="TonB-dependent receptor, beta-barrel domain"/>
    <property type="match status" value="1"/>
</dbReference>
<keyword evidence="2 7" id="KW-0813">Transport</keyword>
<dbReference type="SUPFAM" id="SSF56935">
    <property type="entry name" value="Porins"/>
    <property type="match status" value="1"/>
</dbReference>
<keyword evidence="4 7" id="KW-0812">Transmembrane</keyword>
<evidence type="ECO:0000256" key="1">
    <source>
        <dbReference type="ARBA" id="ARBA00004571"/>
    </source>
</evidence>
<dbReference type="PROSITE" id="PS52016">
    <property type="entry name" value="TONB_DEPENDENT_REC_3"/>
    <property type="match status" value="1"/>
</dbReference>
<keyword evidence="3 7" id="KW-1134">Transmembrane beta strand</keyword>
<name>A0ABV7LQG1_9GAMM</name>
<dbReference type="Proteomes" id="UP001595579">
    <property type="component" value="Unassembled WGS sequence"/>
</dbReference>
<dbReference type="InterPro" id="IPR010917">
    <property type="entry name" value="TonB_rcpt_CS"/>
</dbReference>
<evidence type="ECO:0000256" key="7">
    <source>
        <dbReference type="PROSITE-ProRule" id="PRU01360"/>
    </source>
</evidence>
<dbReference type="EMBL" id="JBHRUG010000027">
    <property type="protein sequence ID" value="MFC3284762.1"/>
    <property type="molecule type" value="Genomic_DNA"/>
</dbReference>
<dbReference type="InterPro" id="IPR039426">
    <property type="entry name" value="TonB-dep_rcpt-like"/>
</dbReference>
<evidence type="ECO:0000256" key="6">
    <source>
        <dbReference type="ARBA" id="ARBA00023237"/>
    </source>
</evidence>
<feature type="short sequence motif" description="TonB C-terminal box" evidence="8">
    <location>
        <begin position="24"/>
        <end position="41"/>
    </location>
</feature>
<sequence length="41" mass="4848">MEARLNANNLLDEEYIASCYDLNYCYFGEERNVTATLSYQF</sequence>
<dbReference type="InterPro" id="IPR036942">
    <property type="entry name" value="Beta-barrel_TonB_sf"/>
</dbReference>
<comment type="caution">
    <text evidence="9">The sequence shown here is derived from an EMBL/GenBank/DDBJ whole genome shotgun (WGS) entry which is preliminary data.</text>
</comment>
<evidence type="ECO:0000256" key="4">
    <source>
        <dbReference type="ARBA" id="ARBA00022692"/>
    </source>
</evidence>
<evidence type="ECO:0008006" key="11">
    <source>
        <dbReference type="Google" id="ProtNLM"/>
    </source>
</evidence>
<dbReference type="RefSeq" id="WP_386775041.1">
    <property type="nucleotide sequence ID" value="NZ_JBHRUG010000027.1"/>
</dbReference>